<feature type="transmembrane region" description="Helical" evidence="1">
    <location>
        <begin position="33"/>
        <end position="55"/>
    </location>
</feature>
<evidence type="ECO:0000313" key="3">
    <source>
        <dbReference type="EMBL" id="RZD18437.1"/>
    </source>
</evidence>
<gene>
    <name evidence="3" type="ORF">EVG15_06045</name>
</gene>
<dbReference type="CDD" id="cd01949">
    <property type="entry name" value="GGDEF"/>
    <property type="match status" value="1"/>
</dbReference>
<feature type="domain" description="GGDEF" evidence="2">
    <location>
        <begin position="223"/>
        <end position="349"/>
    </location>
</feature>
<dbReference type="InterPro" id="IPR043128">
    <property type="entry name" value="Rev_trsase/Diguanyl_cyclase"/>
</dbReference>
<dbReference type="Proteomes" id="UP000319296">
    <property type="component" value="Unassembled WGS sequence"/>
</dbReference>
<evidence type="ECO:0000259" key="2">
    <source>
        <dbReference type="PROSITE" id="PS50887"/>
    </source>
</evidence>
<sequence length="349" mass="40135">MENNNINGREHSGLKFIKELTEAVNQNKTLEEILHFVNISFDLVFGATAIMFVSIKNNKEIKIIISRGISHEYTIKNQLDPSEQLIKTLIEISNNNKSFYTDFKENLPELNSVKTINFEHSNIKELYIYPLFINMEEHNKNNESMSVIIYSVNGFKNYAEADGSIKNTFDIIFSILSYIIKAKKCDESILECSKFDHTSGLYNFKYFHQRLFEEMQKINSEKGIMSIALMSINKLNEFNSLSGHAAGDAAINFIGGSIQKYVRTYDIAARFGNKIIICFPDLSKTDTKKIIENIFLEVQDHFIKQNNNIISMNAGIAQYPDDGSTERIVVDLAESRRFEARRNLKWNII</sequence>
<dbReference type="InterPro" id="IPR050469">
    <property type="entry name" value="Diguanylate_Cyclase"/>
</dbReference>
<dbReference type="GO" id="GO:0005886">
    <property type="term" value="C:plasma membrane"/>
    <property type="evidence" value="ECO:0007669"/>
    <property type="project" value="TreeGrafter"/>
</dbReference>
<dbReference type="AlphaFoldDB" id="A0A519BMD4"/>
<protein>
    <submittedName>
        <fullName evidence="3">GGDEF domain-containing protein</fullName>
    </submittedName>
</protein>
<dbReference type="GO" id="GO:0052621">
    <property type="term" value="F:diguanylate cyclase activity"/>
    <property type="evidence" value="ECO:0007669"/>
    <property type="project" value="TreeGrafter"/>
</dbReference>
<organism evidence="3 4">
    <name type="scientific">Candidatus Acididesulfobacter diazotrophicus</name>
    <dbReference type="NCBI Taxonomy" id="2597226"/>
    <lineage>
        <taxon>Bacteria</taxon>
        <taxon>Deltaproteobacteria</taxon>
        <taxon>Candidatus Acidulodesulfobacterales</taxon>
        <taxon>Candidatus Acididesulfobacter</taxon>
    </lineage>
</organism>
<dbReference type="Gene3D" id="3.30.70.270">
    <property type="match status" value="1"/>
</dbReference>
<dbReference type="GO" id="GO:0043709">
    <property type="term" value="P:cell adhesion involved in single-species biofilm formation"/>
    <property type="evidence" value="ECO:0007669"/>
    <property type="project" value="TreeGrafter"/>
</dbReference>
<comment type="caution">
    <text evidence="3">The sequence shown here is derived from an EMBL/GenBank/DDBJ whole genome shotgun (WGS) entry which is preliminary data.</text>
</comment>
<dbReference type="NCBIfam" id="TIGR00254">
    <property type="entry name" value="GGDEF"/>
    <property type="match status" value="1"/>
</dbReference>
<dbReference type="Pfam" id="PF00990">
    <property type="entry name" value="GGDEF"/>
    <property type="match status" value="1"/>
</dbReference>
<dbReference type="SMART" id="SM00267">
    <property type="entry name" value="GGDEF"/>
    <property type="match status" value="1"/>
</dbReference>
<dbReference type="GO" id="GO:1902201">
    <property type="term" value="P:negative regulation of bacterial-type flagellum-dependent cell motility"/>
    <property type="evidence" value="ECO:0007669"/>
    <property type="project" value="TreeGrafter"/>
</dbReference>
<name>A0A519BMD4_9DELT</name>
<evidence type="ECO:0000313" key="4">
    <source>
        <dbReference type="Proteomes" id="UP000319296"/>
    </source>
</evidence>
<reference evidence="3 4" key="1">
    <citation type="journal article" date="2019" name="ISME J.">
        <title>Insights into ecological role of a new deltaproteobacterial order Candidatus Acidulodesulfobacterales by metagenomics and metatranscriptomics.</title>
        <authorList>
            <person name="Tan S."/>
            <person name="Liu J."/>
            <person name="Fang Y."/>
            <person name="Hedlund B.P."/>
            <person name="Lian Z.H."/>
            <person name="Huang L.Y."/>
            <person name="Li J.T."/>
            <person name="Huang L.N."/>
            <person name="Li W.J."/>
            <person name="Jiang H.C."/>
            <person name="Dong H.L."/>
            <person name="Shu W.S."/>
        </authorList>
    </citation>
    <scope>NUCLEOTIDE SEQUENCE [LARGE SCALE GENOMIC DNA]</scope>
    <source>
        <strain evidence="3">AP1</strain>
    </source>
</reference>
<keyword evidence="1" id="KW-0812">Transmembrane</keyword>
<dbReference type="PROSITE" id="PS50887">
    <property type="entry name" value="GGDEF"/>
    <property type="match status" value="1"/>
</dbReference>
<dbReference type="EMBL" id="SGBB01000009">
    <property type="protein sequence ID" value="RZD18437.1"/>
    <property type="molecule type" value="Genomic_DNA"/>
</dbReference>
<evidence type="ECO:0000256" key="1">
    <source>
        <dbReference type="SAM" id="Phobius"/>
    </source>
</evidence>
<keyword evidence="1" id="KW-0472">Membrane</keyword>
<accession>A0A519BMD4</accession>
<dbReference type="InterPro" id="IPR029787">
    <property type="entry name" value="Nucleotide_cyclase"/>
</dbReference>
<keyword evidence="1" id="KW-1133">Transmembrane helix</keyword>
<proteinExistence type="predicted"/>
<dbReference type="InterPro" id="IPR000160">
    <property type="entry name" value="GGDEF_dom"/>
</dbReference>
<dbReference type="SUPFAM" id="SSF55073">
    <property type="entry name" value="Nucleotide cyclase"/>
    <property type="match status" value="1"/>
</dbReference>
<dbReference type="PANTHER" id="PTHR45138:SF6">
    <property type="entry name" value="DIGUANYLATE CYCLASE DGCN"/>
    <property type="match status" value="1"/>
</dbReference>
<dbReference type="PANTHER" id="PTHR45138">
    <property type="entry name" value="REGULATORY COMPONENTS OF SENSORY TRANSDUCTION SYSTEM"/>
    <property type="match status" value="1"/>
</dbReference>